<accession>A0A1I3E081</accession>
<dbReference type="AlphaFoldDB" id="A0A1I3E081"/>
<evidence type="ECO:0000313" key="1">
    <source>
        <dbReference type="EMBL" id="SFH92404.1"/>
    </source>
</evidence>
<gene>
    <name evidence="1" type="ORF">SAMN05421753_10427</name>
</gene>
<dbReference type="Proteomes" id="UP000199518">
    <property type="component" value="Unassembled WGS sequence"/>
</dbReference>
<keyword evidence="2" id="KW-1185">Reference proteome</keyword>
<evidence type="ECO:0000313" key="2">
    <source>
        <dbReference type="Proteomes" id="UP000199518"/>
    </source>
</evidence>
<protein>
    <submittedName>
        <fullName evidence="1">Uncharacterized protein</fullName>
    </submittedName>
</protein>
<sequence length="84" mass="9559">MVALGEKLESLPALLRQLLKVAFGKKHSLEFGLIVDPEFSPDVYVEGWIIRKARLSRDHPGPRAMLIALERLAGGYQQEYQQLR</sequence>
<organism evidence="1 2">
    <name type="scientific">Planctomicrobium piriforme</name>
    <dbReference type="NCBI Taxonomy" id="1576369"/>
    <lineage>
        <taxon>Bacteria</taxon>
        <taxon>Pseudomonadati</taxon>
        <taxon>Planctomycetota</taxon>
        <taxon>Planctomycetia</taxon>
        <taxon>Planctomycetales</taxon>
        <taxon>Planctomycetaceae</taxon>
        <taxon>Planctomicrobium</taxon>
    </lineage>
</organism>
<dbReference type="EMBL" id="FOQD01000004">
    <property type="protein sequence ID" value="SFH92404.1"/>
    <property type="molecule type" value="Genomic_DNA"/>
</dbReference>
<proteinExistence type="predicted"/>
<name>A0A1I3E081_9PLAN</name>
<reference evidence="2" key="1">
    <citation type="submission" date="2016-10" db="EMBL/GenBank/DDBJ databases">
        <authorList>
            <person name="Varghese N."/>
            <person name="Submissions S."/>
        </authorList>
    </citation>
    <scope>NUCLEOTIDE SEQUENCE [LARGE SCALE GENOMIC DNA]</scope>
    <source>
        <strain evidence="2">DSM 26348</strain>
    </source>
</reference>